<feature type="domain" description="SAP" evidence="2">
    <location>
        <begin position="4"/>
        <end position="38"/>
    </location>
</feature>
<feature type="compositionally biased region" description="Gly residues" evidence="1">
    <location>
        <begin position="641"/>
        <end position="655"/>
    </location>
</feature>
<keyword evidence="4" id="KW-1185">Reference proteome</keyword>
<name>A0A9P8RRA3_9PEZI</name>
<dbReference type="InterPro" id="IPR034257">
    <property type="entry name" value="Acinus_RRM"/>
</dbReference>
<organism evidence="3 4">
    <name type="scientific">Trichoglossum hirsutum</name>
    <dbReference type="NCBI Taxonomy" id="265104"/>
    <lineage>
        <taxon>Eukaryota</taxon>
        <taxon>Fungi</taxon>
        <taxon>Dikarya</taxon>
        <taxon>Ascomycota</taxon>
        <taxon>Pezizomycotina</taxon>
        <taxon>Geoglossomycetes</taxon>
        <taxon>Geoglossales</taxon>
        <taxon>Geoglossaceae</taxon>
        <taxon>Trichoglossum</taxon>
    </lineage>
</organism>
<evidence type="ECO:0000256" key="1">
    <source>
        <dbReference type="SAM" id="MobiDB-lite"/>
    </source>
</evidence>
<feature type="region of interest" description="Disordered" evidence="1">
    <location>
        <begin position="641"/>
        <end position="672"/>
    </location>
</feature>
<dbReference type="SUPFAM" id="SSF68906">
    <property type="entry name" value="SAP domain"/>
    <property type="match status" value="1"/>
</dbReference>
<dbReference type="CDD" id="cd12432">
    <property type="entry name" value="RRM_ACINU"/>
    <property type="match status" value="1"/>
</dbReference>
<evidence type="ECO:0000313" key="3">
    <source>
        <dbReference type="EMBL" id="KAH0562452.1"/>
    </source>
</evidence>
<dbReference type="Pfam" id="PF02037">
    <property type="entry name" value="SAP"/>
    <property type="match status" value="1"/>
</dbReference>
<dbReference type="AlphaFoldDB" id="A0A9P8RRA3"/>
<accession>A0A9P8RRA3</accession>
<evidence type="ECO:0000313" key="4">
    <source>
        <dbReference type="Proteomes" id="UP000750711"/>
    </source>
</evidence>
<feature type="compositionally biased region" description="Basic and acidic residues" evidence="1">
    <location>
        <begin position="236"/>
        <end position="245"/>
    </location>
</feature>
<feature type="region of interest" description="Disordered" evidence="1">
    <location>
        <begin position="39"/>
        <end position="275"/>
    </location>
</feature>
<comment type="caution">
    <text evidence="3">The sequence shown here is derived from an EMBL/GenBank/DDBJ whole genome shotgun (WGS) entry which is preliminary data.</text>
</comment>
<dbReference type="Proteomes" id="UP000750711">
    <property type="component" value="Unassembled WGS sequence"/>
</dbReference>
<dbReference type="SMART" id="SM00513">
    <property type="entry name" value="SAP"/>
    <property type="match status" value="1"/>
</dbReference>
<evidence type="ECO:0000259" key="2">
    <source>
        <dbReference type="PROSITE" id="PS50800"/>
    </source>
</evidence>
<dbReference type="PANTHER" id="PTHR47031:SF3">
    <property type="entry name" value="SAP DOMAIN-CONTAINING PROTEIN"/>
    <property type="match status" value="1"/>
</dbReference>
<gene>
    <name evidence="3" type="ORF">GP486_002855</name>
</gene>
<proteinExistence type="predicted"/>
<feature type="compositionally biased region" description="Basic and acidic residues" evidence="1">
    <location>
        <begin position="210"/>
        <end position="221"/>
    </location>
</feature>
<dbReference type="InterPro" id="IPR036361">
    <property type="entry name" value="SAP_dom_sf"/>
</dbReference>
<dbReference type="EMBL" id="JAGHQM010000348">
    <property type="protein sequence ID" value="KAH0562452.1"/>
    <property type="molecule type" value="Genomic_DNA"/>
</dbReference>
<sequence>MTNYSDLKVVDLKAELKRRGLPQSGLKQVLVERLEAAENAASKLHDPRVPSGATTSEPVEAPPVPDAVTSVMDTATEAEGQKPDDASPTLEVRERYERPAAGGVTGKDVDSSAMGEADEPISNSTTGSEAAGTPMVDSPQTLVQSPGHDKILETSQLEDKTVTITPDDHSSGHHEHDAESPAIPQEEHPLPSMMGGGGFINEENSILPSHSDRSPLADDARKRKRCSQSPSPSDAETAKKAKLEGDSATSPEDMKPTDKLNGVDAHTPIDGTVGVSTTEPELAAAGPREVNNTAAAGEKGTFMSSTPLHSPLAPKRATSNSNKDGRFKDLFSGAGGVDKDLTRGRSPTSRALDRHEGDDGEEHAITPALHAATSALYIRNFMRPLHPPSLKEHLISLATPPHSSLDPEILGDFYLDPIRTHCLAVFANVAAASRVRSALHNRVWPNERTRKPLWADFVPENKIKDWIELEETTAGSGARGAGRKRWEVVYDSVEGEEGYHNVQAVLREVGSGDRAQNFSGAGVRNIHGVPLGPRGSLSTITGSRHAGPSEATTVAPRPADSGFSALDSLFKFTAAKPKLYFLPVSKELAERRLDMLADARRFKRGGSGSRGGARLHNEQRRYTFEDGDLLVDGGPDLGVGWGGGGSDNYDGGGRPGFQYPPRPYPGDRRGRW</sequence>
<reference evidence="3" key="1">
    <citation type="submission" date="2021-03" db="EMBL/GenBank/DDBJ databases">
        <title>Comparative genomics and phylogenomic investigation of the class Geoglossomycetes provide insights into ecological specialization and systematics.</title>
        <authorList>
            <person name="Melie T."/>
            <person name="Pirro S."/>
            <person name="Miller A.N."/>
            <person name="Quandt A."/>
        </authorList>
    </citation>
    <scope>NUCLEOTIDE SEQUENCE</scope>
    <source>
        <strain evidence="3">CAQ_001_2017</strain>
    </source>
</reference>
<protein>
    <recommendedName>
        <fullName evidence="2">SAP domain-containing protein</fullName>
    </recommendedName>
</protein>
<feature type="region of interest" description="Disordered" evidence="1">
    <location>
        <begin position="299"/>
        <end position="361"/>
    </location>
</feature>
<feature type="compositionally biased region" description="Basic and acidic residues" evidence="1">
    <location>
        <begin position="147"/>
        <end position="189"/>
    </location>
</feature>
<feature type="compositionally biased region" description="Basic and acidic residues" evidence="1">
    <location>
        <begin position="79"/>
        <end position="98"/>
    </location>
</feature>
<dbReference type="PROSITE" id="PS50800">
    <property type="entry name" value="SAP"/>
    <property type="match status" value="1"/>
</dbReference>
<dbReference type="InterPro" id="IPR003034">
    <property type="entry name" value="SAP_dom"/>
</dbReference>
<dbReference type="PANTHER" id="PTHR47031">
    <property type="entry name" value="SAP DNA-BINDING DOMAIN-CONTAINING PROTEIN"/>
    <property type="match status" value="1"/>
</dbReference>
<dbReference type="Gene3D" id="1.10.720.30">
    <property type="entry name" value="SAP domain"/>
    <property type="match status" value="1"/>
</dbReference>